<proteinExistence type="predicted"/>
<dbReference type="AlphaFoldDB" id="A0A6M4B052"/>
<dbReference type="Proteomes" id="UP000503018">
    <property type="component" value="Chromosome"/>
</dbReference>
<dbReference type="Pfam" id="PF04964">
    <property type="entry name" value="Flp_Fap"/>
    <property type="match status" value="1"/>
</dbReference>
<keyword evidence="4" id="KW-1185">Reference proteome</keyword>
<dbReference type="KEGG" id="slan:GV829_12270"/>
<keyword evidence="2" id="KW-0472">Membrane</keyword>
<feature type="transmembrane region" description="Helical" evidence="2">
    <location>
        <begin position="29"/>
        <end position="50"/>
    </location>
</feature>
<name>A0A6M4B052_9SPHN</name>
<feature type="region of interest" description="Disordered" evidence="1">
    <location>
        <begin position="62"/>
        <end position="81"/>
    </location>
</feature>
<reference evidence="3 4" key="1">
    <citation type="submission" date="2020-01" db="EMBL/GenBank/DDBJ databases">
        <title>Sphingomonas sp. strain CSW-10.</title>
        <authorList>
            <person name="Chen W.-M."/>
        </authorList>
    </citation>
    <scope>NUCLEOTIDE SEQUENCE [LARGE SCALE GENOMIC DNA]</scope>
    <source>
        <strain evidence="3 4">CSW-10</strain>
    </source>
</reference>
<organism evidence="3 4">
    <name type="scientific">Sphingomonas lacunae</name>
    <dbReference type="NCBI Taxonomy" id="2698828"/>
    <lineage>
        <taxon>Bacteria</taxon>
        <taxon>Pseudomonadati</taxon>
        <taxon>Pseudomonadota</taxon>
        <taxon>Alphaproteobacteria</taxon>
        <taxon>Sphingomonadales</taxon>
        <taxon>Sphingomonadaceae</taxon>
        <taxon>Sphingomonas</taxon>
    </lineage>
</organism>
<protein>
    <submittedName>
        <fullName evidence="3">Flp family type IVb pilin</fullName>
    </submittedName>
</protein>
<accession>A0A6M4B052</accession>
<sequence length="81" mass="8513">MSGLCRRPSNKVKTLVGRRFLTEQNGATAVEYALIATLIAVASILAWTQLGNDVSSNMDSVNAEMSNGIDPTQDGGSVGKN</sequence>
<evidence type="ECO:0000256" key="1">
    <source>
        <dbReference type="SAM" id="MobiDB-lite"/>
    </source>
</evidence>
<keyword evidence="2" id="KW-1133">Transmembrane helix</keyword>
<dbReference type="EMBL" id="CP053015">
    <property type="protein sequence ID" value="QJQ33759.1"/>
    <property type="molecule type" value="Genomic_DNA"/>
</dbReference>
<evidence type="ECO:0000313" key="4">
    <source>
        <dbReference type="Proteomes" id="UP000503018"/>
    </source>
</evidence>
<gene>
    <name evidence="3" type="ORF">GV829_12270</name>
</gene>
<dbReference type="InterPro" id="IPR007047">
    <property type="entry name" value="Flp_Fap"/>
</dbReference>
<keyword evidence="2" id="KW-0812">Transmembrane</keyword>
<evidence type="ECO:0000256" key="2">
    <source>
        <dbReference type="SAM" id="Phobius"/>
    </source>
</evidence>
<evidence type="ECO:0000313" key="3">
    <source>
        <dbReference type="EMBL" id="QJQ33759.1"/>
    </source>
</evidence>